<sequence>MSDKSQLIITSKAVGPDAGHWGLFKNAELLAEVFRETNTGWSWRVRNGEVWQSGFEPSRIDALNAAYFSCLDAGIIEKPL</sequence>
<organism evidence="1 2">
    <name type="scientific">Methylomonas fluvii</name>
    <dbReference type="NCBI Taxonomy" id="1854564"/>
    <lineage>
        <taxon>Bacteria</taxon>
        <taxon>Pseudomonadati</taxon>
        <taxon>Pseudomonadota</taxon>
        <taxon>Gammaproteobacteria</taxon>
        <taxon>Methylococcales</taxon>
        <taxon>Methylococcaceae</taxon>
        <taxon>Methylomonas</taxon>
    </lineage>
</organism>
<comment type="caution">
    <text evidence="1">The sequence shown here is derived from an EMBL/GenBank/DDBJ whole genome shotgun (WGS) entry which is preliminary data.</text>
</comment>
<accession>A0ABR9DIN5</accession>
<dbReference type="Proteomes" id="UP000641152">
    <property type="component" value="Unassembled WGS sequence"/>
</dbReference>
<proteinExistence type="predicted"/>
<dbReference type="EMBL" id="JACXST010000003">
    <property type="protein sequence ID" value="MBD9362915.1"/>
    <property type="molecule type" value="Genomic_DNA"/>
</dbReference>
<gene>
    <name evidence="1" type="ORF">EBB_20920</name>
</gene>
<dbReference type="RefSeq" id="WP_192395645.1">
    <property type="nucleotide sequence ID" value="NZ_CAJHIU010000003.1"/>
</dbReference>
<evidence type="ECO:0008006" key="3">
    <source>
        <dbReference type="Google" id="ProtNLM"/>
    </source>
</evidence>
<keyword evidence="2" id="KW-1185">Reference proteome</keyword>
<evidence type="ECO:0000313" key="1">
    <source>
        <dbReference type="EMBL" id="MBD9362915.1"/>
    </source>
</evidence>
<name>A0ABR9DIN5_9GAMM</name>
<protein>
    <recommendedName>
        <fullName evidence="3">DUF1508 domain-containing protein</fullName>
    </recommendedName>
</protein>
<evidence type="ECO:0000313" key="2">
    <source>
        <dbReference type="Proteomes" id="UP000641152"/>
    </source>
</evidence>
<reference evidence="1 2" key="1">
    <citation type="submission" date="2020-09" db="EMBL/GenBank/DDBJ databases">
        <title>Methylomonas albis sp. nov. and Methylomonas fluvii sp. nov.: Two cold-adapted methanotrophs from the River Elbe and an amended description of Methylovulum psychrotolerans strain Eb1.</title>
        <authorList>
            <person name="Bussmann I.K."/>
            <person name="Klings K.-W."/>
            <person name="Warnstedt J."/>
            <person name="Hoppert M."/>
            <person name="Saborowski A."/>
            <person name="Horn F."/>
            <person name="Liebner S."/>
        </authorList>
    </citation>
    <scope>NUCLEOTIDE SEQUENCE [LARGE SCALE GENOMIC DNA]</scope>
    <source>
        <strain evidence="1 2">EbB</strain>
    </source>
</reference>